<dbReference type="eggNOG" id="COG3206">
    <property type="taxonomic scope" value="Bacteria"/>
</dbReference>
<organism evidence="2 3">
    <name type="scientific">Sphingobium yanoikuyae</name>
    <name type="common">Sphingomonas yanoikuyae</name>
    <dbReference type="NCBI Taxonomy" id="13690"/>
    <lineage>
        <taxon>Bacteria</taxon>
        <taxon>Pseudomonadati</taxon>
        <taxon>Pseudomonadota</taxon>
        <taxon>Alphaproteobacteria</taxon>
        <taxon>Sphingomonadales</taxon>
        <taxon>Sphingomonadaceae</taxon>
        <taxon>Sphingobium</taxon>
    </lineage>
</organism>
<name>A0A084EBG1_SPHYA</name>
<keyword evidence="1" id="KW-0472">Membrane</keyword>
<dbReference type="EMBL" id="JGVR01000042">
    <property type="protein sequence ID" value="KEZ15303.1"/>
    <property type="molecule type" value="Genomic_DNA"/>
</dbReference>
<evidence type="ECO:0000313" key="3">
    <source>
        <dbReference type="Proteomes" id="UP000028534"/>
    </source>
</evidence>
<keyword evidence="1" id="KW-1133">Transmembrane helix</keyword>
<dbReference type="InterPro" id="IPR050445">
    <property type="entry name" value="Bact_polysacc_biosynth/exp"/>
</dbReference>
<dbReference type="PATRIC" id="fig|13690.10.peg.4674"/>
<reference evidence="2 3" key="1">
    <citation type="submission" date="2014-03" db="EMBL/GenBank/DDBJ databases">
        <title>Genome sequence of Sphingobium yanoikuyae B1.</title>
        <authorList>
            <person name="Gan H.M."/>
            <person name="Gan H.Y."/>
            <person name="Savka M.A."/>
        </authorList>
    </citation>
    <scope>NUCLEOTIDE SEQUENCE [LARGE SCALE GENOMIC DNA]</scope>
    <source>
        <strain evidence="2 3">B1</strain>
    </source>
</reference>
<keyword evidence="1" id="KW-0812">Transmembrane</keyword>
<dbReference type="PANTHER" id="PTHR32309:SF31">
    <property type="entry name" value="CAPSULAR EXOPOLYSACCHARIDE FAMILY"/>
    <property type="match status" value="1"/>
</dbReference>
<proteinExistence type="predicted"/>
<accession>A0A084EBG1</accession>
<dbReference type="Proteomes" id="UP000028534">
    <property type="component" value="Unassembled WGS sequence"/>
</dbReference>
<feature type="transmembrane region" description="Helical" evidence="1">
    <location>
        <begin position="376"/>
        <end position="400"/>
    </location>
</feature>
<protein>
    <submittedName>
        <fullName evidence="2">Chain length determinant protein</fullName>
    </submittedName>
</protein>
<dbReference type="AlphaFoldDB" id="A0A084EBG1"/>
<evidence type="ECO:0000313" key="2">
    <source>
        <dbReference type="EMBL" id="KEZ15303.1"/>
    </source>
</evidence>
<comment type="caution">
    <text evidence="2">The sequence shown here is derived from an EMBL/GenBank/DDBJ whole genome shotgun (WGS) entry which is preliminary data.</text>
</comment>
<dbReference type="PANTHER" id="PTHR32309">
    <property type="entry name" value="TYROSINE-PROTEIN KINASE"/>
    <property type="match status" value="1"/>
</dbReference>
<sequence length="446" mass="48075">MGPMQIWRMLLARRYIIFGLAICGAIAGIVIAKTLPKTYEARSRVILKIVQADPVTGQAIPPRALETVVQAQLELIRDRRVTDAVVENFGWEKSPELRSAYSLRRGDKDLDFRAWLAKRVSDSTNAYLIPNSPILEIAYAATSPTTARRGADAVREAFIAQTLEMKRNEAARNAEWFQKQTDDLKRALAAAEARKSKFEQDNNIVLQDDNVDAESAKLKALASAAAVPMMPSISLGGAASSPSAAQLAAVDAQLTAARRTLGANHPDIIALQQQRAALASAASRELAAARAASRPAAGPSMEGLLTAQTRKVLAQRGLVGEAQRLGGDVAVLRDQVTKAAQRTADFQLQAQSTESGLDKMGAAVTPTTPVTIARPLFLVGGFFVGLGLGAAIALLLELIFRRIRGIEDLYIEGIPVIGEMRRDDKSTPNPGLLQWLGIKKMEQQPT</sequence>
<gene>
    <name evidence="2" type="ORF">CP98_04539</name>
</gene>
<evidence type="ECO:0000256" key="1">
    <source>
        <dbReference type="SAM" id="Phobius"/>
    </source>
</evidence>